<proteinExistence type="predicted"/>
<dbReference type="PANTHER" id="PTHR43047">
    <property type="entry name" value="TWO-COMPONENT HISTIDINE PROTEIN KINASE"/>
    <property type="match status" value="1"/>
</dbReference>
<feature type="transmembrane region" description="Helical" evidence="13">
    <location>
        <begin position="323"/>
        <end position="344"/>
    </location>
</feature>
<dbReference type="InterPro" id="IPR013656">
    <property type="entry name" value="PAS_4"/>
</dbReference>
<comment type="catalytic activity">
    <reaction evidence="1">
        <text>ATP + protein L-histidine = ADP + protein N-phospho-L-histidine.</text>
        <dbReference type="EC" id="2.7.13.3"/>
    </reaction>
</comment>
<dbReference type="InterPro" id="IPR048760">
    <property type="entry name" value="VP0354-like_sensor_dom"/>
</dbReference>
<dbReference type="InterPro" id="IPR005467">
    <property type="entry name" value="His_kinase_dom"/>
</dbReference>
<feature type="transmembrane region" description="Helical" evidence="13">
    <location>
        <begin position="12"/>
        <end position="31"/>
    </location>
</feature>
<keyword evidence="17" id="KW-1185">Reference proteome</keyword>
<dbReference type="InterPro" id="IPR029151">
    <property type="entry name" value="Sensor-like_sf"/>
</dbReference>
<evidence type="ECO:0000259" key="15">
    <source>
        <dbReference type="PROSITE" id="PS50112"/>
    </source>
</evidence>
<dbReference type="Pfam" id="PF08448">
    <property type="entry name" value="PAS_4"/>
    <property type="match status" value="1"/>
</dbReference>
<protein>
    <recommendedName>
        <fullName evidence="3">histidine kinase</fullName>
        <ecNumber evidence="3">2.7.13.3</ecNumber>
    </recommendedName>
</protein>
<keyword evidence="8" id="KW-0547">Nucleotide-binding</keyword>
<evidence type="ECO:0000313" key="17">
    <source>
        <dbReference type="Proteomes" id="UP001273505"/>
    </source>
</evidence>
<organism evidence="16 17">
    <name type="scientific">Gilvimarinus gilvus</name>
    <dbReference type="NCBI Taxonomy" id="3058038"/>
    <lineage>
        <taxon>Bacteria</taxon>
        <taxon>Pseudomonadati</taxon>
        <taxon>Pseudomonadota</taxon>
        <taxon>Gammaproteobacteria</taxon>
        <taxon>Cellvibrionales</taxon>
        <taxon>Cellvibrionaceae</taxon>
        <taxon>Gilvimarinus</taxon>
    </lineage>
</organism>
<dbReference type="Gene3D" id="3.30.450.20">
    <property type="entry name" value="PAS domain"/>
    <property type="match status" value="2"/>
</dbReference>
<dbReference type="Gene3D" id="3.30.565.10">
    <property type="entry name" value="Histidine kinase-like ATPase, C-terminal domain"/>
    <property type="match status" value="1"/>
</dbReference>
<dbReference type="EC" id="2.7.13.3" evidence="3"/>
<dbReference type="InterPro" id="IPR003661">
    <property type="entry name" value="HisK_dim/P_dom"/>
</dbReference>
<dbReference type="InterPro" id="IPR000014">
    <property type="entry name" value="PAS"/>
</dbReference>
<evidence type="ECO:0000256" key="11">
    <source>
        <dbReference type="ARBA" id="ARBA00022989"/>
    </source>
</evidence>
<evidence type="ECO:0000313" key="16">
    <source>
        <dbReference type="EMBL" id="MDX6849764.1"/>
    </source>
</evidence>
<dbReference type="InterPro" id="IPR036890">
    <property type="entry name" value="HATPase_C_sf"/>
</dbReference>
<dbReference type="Pfam" id="PF21623">
    <property type="entry name" value="HK_sensor_dom_bact"/>
    <property type="match status" value="1"/>
</dbReference>
<dbReference type="SMART" id="SM00388">
    <property type="entry name" value="HisKA"/>
    <property type="match status" value="1"/>
</dbReference>
<keyword evidence="10 16" id="KW-0067">ATP-binding</keyword>
<dbReference type="CDD" id="cd00082">
    <property type="entry name" value="HisKA"/>
    <property type="match status" value="1"/>
</dbReference>
<dbReference type="RefSeq" id="WP_302722436.1">
    <property type="nucleotide sequence ID" value="NZ_JAULRU010000548.1"/>
</dbReference>
<evidence type="ECO:0000256" key="2">
    <source>
        <dbReference type="ARBA" id="ARBA00004651"/>
    </source>
</evidence>
<name>A0ABU4RXY9_9GAMM</name>
<dbReference type="InterPro" id="IPR036097">
    <property type="entry name" value="HisK_dim/P_sf"/>
</dbReference>
<keyword evidence="5" id="KW-0597">Phosphoprotein</keyword>
<dbReference type="SUPFAM" id="SSF55874">
    <property type="entry name" value="ATPase domain of HSP90 chaperone/DNA topoisomerase II/histidine kinase"/>
    <property type="match status" value="1"/>
</dbReference>
<sequence>MTLKSNNRTFVYSLLGVVALYTIVAIFLYQFSYQSTVNQYLADGQVDIEEKVAVIEGELEEARAAVDFISQLPPIQGMVRASRAGGVDPYDGTEYRQWVLRLQTIFDAYIRANPDVLQVRYIGFANNGRELVRAERRQGGVTLVPESLLQEKGNRMYMQAVMDLPRGFIQLTPIELNREFGVLQYPETPVYRAMKAVFDESGEHYGAIVINFSAKHIFDLIDSVSDSEGSYLLNNEGDYIVHKNPAKAFAFERDSQASWALDYSSDLPSQTWREFAQARDLQDEKVWYLARKIVLNHVDGGNYLYQVYPIKDADLVHRTLMKFLGLVGVSSVLIIIGIATAFYYHRSLTSQRRIGSIQSRYQEVVDSTLDAIILVDDKVNIRETNEAASRLFMWDKRSVVGKSFQDGFISKDEQDVFRRAFTKAVIGHSEVIEEIECKKYSEGWFHGSISIAPVRGAQERVESIALVVRDVTEQLGARRLLQQSNEVLEKKVVERTLQLEAAVEDAKSSNESKGIFLANMSHEIRTPINGVYGMLNLMRKDPLTDAQSRYLAMAEESVKSLSAIINDILDFSKIEANKLELEEIEFDLASMFHSCLTTFTVSCDNKKIVLIGDTSEMQERAVVSDPNRLRQILNNLISNAVKYTQAGYVLVKISSERVGVNVRVRCSVKDTGVGIPKDIQKRLFTPFEQGKSSTARNYGGTGLGLSICRRLCDMLSGEITLSSTPNKGSEFVFSVELGVCEREAPALLELSGLNVLISLTCAAESEVVYRMLSVNQAEARIVSSPLSTLREMTEPSWRATVVILDLASFSAIREGLERLLVNTEPAHTPLILLCGNEIEPKKSGRLHSKVIWN</sequence>
<keyword evidence="12" id="KW-0902">Two-component regulatory system</keyword>
<dbReference type="CDD" id="cd16922">
    <property type="entry name" value="HATPase_EvgS-ArcB-TorS-like"/>
    <property type="match status" value="1"/>
</dbReference>
<dbReference type="SUPFAM" id="SSF47384">
    <property type="entry name" value="Homodimeric domain of signal transducing histidine kinase"/>
    <property type="match status" value="1"/>
</dbReference>
<evidence type="ECO:0000256" key="13">
    <source>
        <dbReference type="SAM" id="Phobius"/>
    </source>
</evidence>
<evidence type="ECO:0000256" key="3">
    <source>
        <dbReference type="ARBA" id="ARBA00012438"/>
    </source>
</evidence>
<evidence type="ECO:0000256" key="1">
    <source>
        <dbReference type="ARBA" id="ARBA00000085"/>
    </source>
</evidence>
<dbReference type="InterPro" id="IPR035965">
    <property type="entry name" value="PAS-like_dom_sf"/>
</dbReference>
<keyword evidence="13" id="KW-0472">Membrane</keyword>
<evidence type="ECO:0000256" key="8">
    <source>
        <dbReference type="ARBA" id="ARBA00022741"/>
    </source>
</evidence>
<dbReference type="PRINTS" id="PR00344">
    <property type="entry name" value="BCTRLSENSOR"/>
</dbReference>
<keyword evidence="6" id="KW-0808">Transferase</keyword>
<gene>
    <name evidence="16" type="ORF">SCD92_10370</name>
</gene>
<evidence type="ECO:0000256" key="4">
    <source>
        <dbReference type="ARBA" id="ARBA00022475"/>
    </source>
</evidence>
<evidence type="ECO:0000256" key="7">
    <source>
        <dbReference type="ARBA" id="ARBA00022692"/>
    </source>
</evidence>
<dbReference type="EMBL" id="JAXAFO010000015">
    <property type="protein sequence ID" value="MDX6849764.1"/>
    <property type="molecule type" value="Genomic_DNA"/>
</dbReference>
<feature type="domain" description="PAS" evidence="15">
    <location>
        <begin position="357"/>
        <end position="428"/>
    </location>
</feature>
<comment type="subcellular location">
    <subcellularLocation>
        <location evidence="2">Cell membrane</location>
        <topology evidence="2">Multi-pass membrane protein</topology>
    </subcellularLocation>
</comment>
<dbReference type="InterPro" id="IPR004358">
    <property type="entry name" value="Sig_transdc_His_kin-like_C"/>
</dbReference>
<keyword evidence="7 13" id="KW-0812">Transmembrane</keyword>
<evidence type="ECO:0000256" key="5">
    <source>
        <dbReference type="ARBA" id="ARBA00022553"/>
    </source>
</evidence>
<reference evidence="16 17" key="1">
    <citation type="submission" date="2023-11" db="EMBL/GenBank/DDBJ databases">
        <title>Gilvimarinus fulvus sp. nov., isolated from the surface of Kelp.</title>
        <authorList>
            <person name="Sun Y.Y."/>
            <person name="Gong Y."/>
            <person name="Du Z.J."/>
        </authorList>
    </citation>
    <scope>NUCLEOTIDE SEQUENCE [LARGE SCALE GENOMIC DNA]</scope>
    <source>
        <strain evidence="16 17">SDUM040013</strain>
    </source>
</reference>
<dbReference type="CDD" id="cd00130">
    <property type="entry name" value="PAS"/>
    <property type="match status" value="1"/>
</dbReference>
<keyword evidence="9" id="KW-0418">Kinase</keyword>
<dbReference type="PROSITE" id="PS50109">
    <property type="entry name" value="HIS_KIN"/>
    <property type="match status" value="1"/>
</dbReference>
<evidence type="ECO:0000256" key="10">
    <source>
        <dbReference type="ARBA" id="ARBA00022840"/>
    </source>
</evidence>
<dbReference type="SUPFAM" id="SSF103190">
    <property type="entry name" value="Sensory domain-like"/>
    <property type="match status" value="1"/>
</dbReference>
<accession>A0ABU4RXY9</accession>
<evidence type="ECO:0000256" key="9">
    <source>
        <dbReference type="ARBA" id="ARBA00022777"/>
    </source>
</evidence>
<dbReference type="SUPFAM" id="SSF55785">
    <property type="entry name" value="PYP-like sensor domain (PAS domain)"/>
    <property type="match status" value="1"/>
</dbReference>
<evidence type="ECO:0000256" key="6">
    <source>
        <dbReference type="ARBA" id="ARBA00022679"/>
    </source>
</evidence>
<evidence type="ECO:0000259" key="14">
    <source>
        <dbReference type="PROSITE" id="PS50109"/>
    </source>
</evidence>
<dbReference type="InterPro" id="IPR003594">
    <property type="entry name" value="HATPase_dom"/>
</dbReference>
<dbReference type="Proteomes" id="UP001273505">
    <property type="component" value="Unassembled WGS sequence"/>
</dbReference>
<dbReference type="PROSITE" id="PS50112">
    <property type="entry name" value="PAS"/>
    <property type="match status" value="1"/>
</dbReference>
<dbReference type="Pfam" id="PF02518">
    <property type="entry name" value="HATPase_c"/>
    <property type="match status" value="1"/>
</dbReference>
<dbReference type="SMART" id="SM00387">
    <property type="entry name" value="HATPase_c"/>
    <property type="match status" value="1"/>
</dbReference>
<dbReference type="Gene3D" id="1.10.287.130">
    <property type="match status" value="1"/>
</dbReference>
<dbReference type="NCBIfam" id="TIGR00229">
    <property type="entry name" value="sensory_box"/>
    <property type="match status" value="1"/>
</dbReference>
<comment type="caution">
    <text evidence="16">The sequence shown here is derived from an EMBL/GenBank/DDBJ whole genome shotgun (WGS) entry which is preliminary data.</text>
</comment>
<keyword evidence="11 13" id="KW-1133">Transmembrane helix</keyword>
<dbReference type="GO" id="GO:0005524">
    <property type="term" value="F:ATP binding"/>
    <property type="evidence" value="ECO:0007669"/>
    <property type="project" value="UniProtKB-KW"/>
</dbReference>
<keyword evidence="4" id="KW-1003">Cell membrane</keyword>
<dbReference type="Pfam" id="PF00512">
    <property type="entry name" value="HisKA"/>
    <property type="match status" value="1"/>
</dbReference>
<feature type="domain" description="Histidine kinase" evidence="14">
    <location>
        <begin position="519"/>
        <end position="739"/>
    </location>
</feature>
<evidence type="ECO:0000256" key="12">
    <source>
        <dbReference type="ARBA" id="ARBA00023012"/>
    </source>
</evidence>